<dbReference type="RefSeq" id="WP_143555182.1">
    <property type="nucleotide sequence ID" value="NZ_VJWA01000001.1"/>
</dbReference>
<sequence length="333" mass="35761">MSDPARQFGDRLSLAMKLLNISQGALSSEARADKSLVSRWARGIAAPRGPYLAVLTGIVRARVPAFNQLSWDLPLDAFAALLGGEAPPPEPAPRPAAAPSDIPHSRLQSAVEVAREGAAYPGLYALFRVAFRNTGELLAELIVLWREGDRLFFRSFDPSFSHAGELFIIRHQLFSIAEDDARADGMSYWIVNGVAGQKAYRCDGIAMSVAGDRYRTPGATVFVLQRIAELGDDGAPPPVAVLTAISARMKAAYVEGRIDDLAGPRICAAIRSVVGVPRVDGTVDHHLRQPMERSLSVSEVELSPDIAADIDRVCADFTEGSGAVPLAYTRISA</sequence>
<dbReference type="GO" id="GO:0003677">
    <property type="term" value="F:DNA binding"/>
    <property type="evidence" value="ECO:0007669"/>
    <property type="project" value="InterPro"/>
</dbReference>
<evidence type="ECO:0000313" key="2">
    <source>
        <dbReference type="Proteomes" id="UP000317894"/>
    </source>
</evidence>
<dbReference type="InterPro" id="IPR010982">
    <property type="entry name" value="Lambda_DNA-bd_dom_sf"/>
</dbReference>
<keyword evidence="2" id="KW-1185">Reference proteome</keyword>
<evidence type="ECO:0000313" key="1">
    <source>
        <dbReference type="EMBL" id="TRW17637.1"/>
    </source>
</evidence>
<reference evidence="1 2" key="1">
    <citation type="submission" date="2019-07" db="EMBL/GenBank/DDBJ databases">
        <title>Novel species isolated from glacier.</title>
        <authorList>
            <person name="Liu Q."/>
            <person name="Xin Y.-H."/>
        </authorList>
    </citation>
    <scope>NUCLEOTIDE SEQUENCE [LARGE SCALE GENOMIC DNA]</scope>
    <source>
        <strain evidence="1 2">LB1R16</strain>
    </source>
</reference>
<comment type="caution">
    <text evidence="1">The sequence shown here is derived from an EMBL/GenBank/DDBJ whole genome shotgun (WGS) entry which is preliminary data.</text>
</comment>
<name>A0A552UHH3_9SPHN</name>
<dbReference type="AlphaFoldDB" id="A0A552UHH3"/>
<accession>A0A552UHH3</accession>
<dbReference type="SUPFAM" id="SSF47413">
    <property type="entry name" value="lambda repressor-like DNA-binding domains"/>
    <property type="match status" value="1"/>
</dbReference>
<dbReference type="Proteomes" id="UP000317894">
    <property type="component" value="Unassembled WGS sequence"/>
</dbReference>
<protein>
    <submittedName>
        <fullName evidence="1">Uncharacterized protein</fullName>
    </submittedName>
</protein>
<organism evidence="1 2">
    <name type="scientific">Glacieibacterium frigidum</name>
    <dbReference type="NCBI Taxonomy" id="2593303"/>
    <lineage>
        <taxon>Bacteria</taxon>
        <taxon>Pseudomonadati</taxon>
        <taxon>Pseudomonadota</taxon>
        <taxon>Alphaproteobacteria</taxon>
        <taxon>Sphingomonadales</taxon>
        <taxon>Sphingosinicellaceae</taxon>
        <taxon>Glacieibacterium</taxon>
    </lineage>
</organism>
<dbReference type="EMBL" id="VJWA01000001">
    <property type="protein sequence ID" value="TRW17637.1"/>
    <property type="molecule type" value="Genomic_DNA"/>
</dbReference>
<proteinExistence type="predicted"/>
<gene>
    <name evidence="1" type="ORF">FMM06_05675</name>
</gene>